<proteinExistence type="predicted"/>
<dbReference type="Proteomes" id="UP000002256">
    <property type="component" value="Chromosome"/>
</dbReference>
<protein>
    <submittedName>
        <fullName evidence="3">Uncharacterized protein</fullName>
    </submittedName>
</protein>
<dbReference type="HOGENOM" id="CLU_2864767_0_0_5"/>
<gene>
    <name evidence="3" type="ordered locus">Rleg_0068</name>
</gene>
<accession>C6AZ53</accession>
<dbReference type="EMBL" id="CP001622">
    <property type="protein sequence ID" value="ACS54379.1"/>
    <property type="molecule type" value="Genomic_DNA"/>
</dbReference>
<organism evidence="3 4">
    <name type="scientific">Rhizobium leguminosarum bv. trifolii (strain WSM1325)</name>
    <dbReference type="NCBI Taxonomy" id="395491"/>
    <lineage>
        <taxon>Bacteria</taxon>
        <taxon>Pseudomonadati</taxon>
        <taxon>Pseudomonadota</taxon>
        <taxon>Alphaproteobacteria</taxon>
        <taxon>Hyphomicrobiales</taxon>
        <taxon>Rhizobiaceae</taxon>
        <taxon>Rhizobium/Agrobacterium group</taxon>
        <taxon>Rhizobium</taxon>
    </lineage>
</organism>
<dbReference type="KEGG" id="rlg:Rleg_0068"/>
<evidence type="ECO:0000256" key="1">
    <source>
        <dbReference type="SAM" id="Phobius"/>
    </source>
</evidence>
<feature type="chain" id="PRO_5002961635" evidence="2">
    <location>
        <begin position="30"/>
        <end position="64"/>
    </location>
</feature>
<feature type="transmembrane region" description="Helical" evidence="1">
    <location>
        <begin position="32"/>
        <end position="52"/>
    </location>
</feature>
<keyword evidence="1" id="KW-1133">Transmembrane helix</keyword>
<feature type="signal peptide" evidence="2">
    <location>
        <begin position="1"/>
        <end position="29"/>
    </location>
</feature>
<name>C6AZ53_RHILS</name>
<evidence type="ECO:0000256" key="2">
    <source>
        <dbReference type="SAM" id="SignalP"/>
    </source>
</evidence>
<dbReference type="AlphaFoldDB" id="C6AZ53"/>
<reference evidence="3 4" key="1">
    <citation type="journal article" date="2010" name="Stand. Genomic Sci.">
        <title>Complete genome sequence of Rhizobium leguminosarum bv. trifolii strain WSM1325, an effective microsymbiont of annual Mediterranean clovers.</title>
        <authorList>
            <person name="Reeve W."/>
            <person name="O'Hara G."/>
            <person name="Chain P."/>
            <person name="Ardley J."/>
            <person name="Brau L."/>
            <person name="Nandesena K."/>
            <person name="Tiwari R."/>
            <person name="Copeland A."/>
            <person name="Nolan M."/>
            <person name="Han C."/>
            <person name="Brettin T."/>
            <person name="Land M."/>
            <person name="Ovchinikova G."/>
            <person name="Ivanova N."/>
            <person name="Mavromatis K."/>
            <person name="Markowitz V."/>
            <person name="Kyrpides N."/>
            <person name="Melino V."/>
            <person name="Denton M."/>
            <person name="Yates R."/>
            <person name="Howieson J."/>
        </authorList>
    </citation>
    <scope>NUCLEOTIDE SEQUENCE [LARGE SCALE GENOMIC DNA]</scope>
    <source>
        <strain evidence="3 4">WSM1325</strain>
    </source>
</reference>
<keyword evidence="1" id="KW-0472">Membrane</keyword>
<keyword evidence="1" id="KW-0812">Transmembrane</keyword>
<evidence type="ECO:0000313" key="4">
    <source>
        <dbReference type="Proteomes" id="UP000002256"/>
    </source>
</evidence>
<keyword evidence="2" id="KW-0732">Signal</keyword>
<evidence type="ECO:0000313" key="3">
    <source>
        <dbReference type="EMBL" id="ACS54379.1"/>
    </source>
</evidence>
<sequence length="64" mass="6718" precursor="true">MPEPETLKRVASAFSVCASSLSATLAAVASSTIAAFCCAPWPICIMAWLIFFKPTTMKSLSGTC</sequence>